<evidence type="ECO:0000256" key="1">
    <source>
        <dbReference type="ARBA" id="ARBA00001946"/>
    </source>
</evidence>
<comment type="catalytic activity">
    <reaction evidence="15">
        <text>IMP + diphosphate = hypoxanthine + 5-phospho-alpha-D-ribose 1-diphosphate</text>
        <dbReference type="Rhea" id="RHEA:17973"/>
        <dbReference type="ChEBI" id="CHEBI:17368"/>
        <dbReference type="ChEBI" id="CHEBI:33019"/>
        <dbReference type="ChEBI" id="CHEBI:58017"/>
        <dbReference type="ChEBI" id="CHEBI:58053"/>
        <dbReference type="EC" id="2.4.2.8"/>
    </reaction>
    <physiologicalReaction direction="right-to-left" evidence="15">
        <dbReference type="Rhea" id="RHEA:17975"/>
    </physiologicalReaction>
</comment>
<dbReference type="AlphaFoldDB" id="A0A1T5BP64"/>
<dbReference type="GO" id="GO:0052657">
    <property type="term" value="F:guanine phosphoribosyltransferase activity"/>
    <property type="evidence" value="ECO:0007669"/>
    <property type="project" value="RHEA"/>
</dbReference>
<evidence type="ECO:0000256" key="13">
    <source>
        <dbReference type="ARBA" id="ARBA00022842"/>
    </source>
</evidence>
<keyword evidence="9 16" id="KW-0808">Transferase</keyword>
<dbReference type="Proteomes" id="UP000243406">
    <property type="component" value="Unassembled WGS sequence"/>
</dbReference>
<dbReference type="InterPro" id="IPR000836">
    <property type="entry name" value="PRTase_dom"/>
</dbReference>
<dbReference type="PANTHER" id="PTHR43340">
    <property type="entry name" value="HYPOXANTHINE-GUANINE PHOSPHORIBOSYLTRANSFERASE"/>
    <property type="match status" value="1"/>
</dbReference>
<evidence type="ECO:0000256" key="6">
    <source>
        <dbReference type="ARBA" id="ARBA00008391"/>
    </source>
</evidence>
<evidence type="ECO:0000313" key="19">
    <source>
        <dbReference type="Proteomes" id="UP000243406"/>
    </source>
</evidence>
<reference evidence="19" key="1">
    <citation type="submission" date="2017-02" db="EMBL/GenBank/DDBJ databases">
        <authorList>
            <person name="Varghese N."/>
            <person name="Submissions S."/>
        </authorList>
    </citation>
    <scope>NUCLEOTIDE SEQUENCE [LARGE SCALE GENOMIC DNA]</scope>
    <source>
        <strain evidence="19">ATCC 35199</strain>
    </source>
</reference>
<evidence type="ECO:0000256" key="8">
    <source>
        <dbReference type="ARBA" id="ARBA00022676"/>
    </source>
</evidence>
<evidence type="ECO:0000256" key="16">
    <source>
        <dbReference type="RuleBase" id="RU364099"/>
    </source>
</evidence>
<keyword evidence="10 16" id="KW-0479">Metal-binding</keyword>
<evidence type="ECO:0000256" key="12">
    <source>
        <dbReference type="ARBA" id="ARBA00022741"/>
    </source>
</evidence>
<dbReference type="UniPathway" id="UPA00591">
    <property type="reaction ID" value="UER00648"/>
</dbReference>
<comment type="pathway">
    <text evidence="4 16">Purine metabolism; IMP biosynthesis via salvage pathway; IMP from hypoxanthine: step 1/1.</text>
</comment>
<evidence type="ECO:0000256" key="4">
    <source>
        <dbReference type="ARBA" id="ARBA00004669"/>
    </source>
</evidence>
<dbReference type="NCBIfam" id="TIGR01203">
    <property type="entry name" value="HGPRTase"/>
    <property type="match status" value="1"/>
</dbReference>
<dbReference type="GO" id="GO:0046100">
    <property type="term" value="P:hypoxanthine metabolic process"/>
    <property type="evidence" value="ECO:0007669"/>
    <property type="project" value="TreeGrafter"/>
</dbReference>
<evidence type="ECO:0000259" key="17">
    <source>
        <dbReference type="Pfam" id="PF00156"/>
    </source>
</evidence>
<evidence type="ECO:0000256" key="10">
    <source>
        <dbReference type="ARBA" id="ARBA00022723"/>
    </source>
</evidence>
<evidence type="ECO:0000313" key="18">
    <source>
        <dbReference type="EMBL" id="SKB49018.1"/>
    </source>
</evidence>
<dbReference type="GO" id="GO:0006166">
    <property type="term" value="P:purine ribonucleoside salvage"/>
    <property type="evidence" value="ECO:0007669"/>
    <property type="project" value="UniProtKB-KW"/>
</dbReference>
<keyword evidence="19" id="KW-1185">Reference proteome</keyword>
<evidence type="ECO:0000256" key="5">
    <source>
        <dbReference type="ARBA" id="ARBA00004676"/>
    </source>
</evidence>
<dbReference type="GO" id="GO:0032263">
    <property type="term" value="P:GMP salvage"/>
    <property type="evidence" value="ECO:0007669"/>
    <property type="project" value="TreeGrafter"/>
</dbReference>
<keyword evidence="8 16" id="KW-0328">Glycosyltransferase</keyword>
<keyword evidence="7 16" id="KW-0963">Cytoplasm</keyword>
<keyword evidence="13 16" id="KW-0460">Magnesium</keyword>
<dbReference type="InterPro" id="IPR029057">
    <property type="entry name" value="PRTase-like"/>
</dbReference>
<dbReference type="GO" id="GO:0006178">
    <property type="term" value="P:guanine salvage"/>
    <property type="evidence" value="ECO:0007669"/>
    <property type="project" value="TreeGrafter"/>
</dbReference>
<protein>
    <recommendedName>
        <fullName evidence="16">Hypoxanthine phosphoribosyltransferase</fullName>
        <ecNumber evidence="16">2.4.2.8</ecNumber>
    </recommendedName>
</protein>
<dbReference type="RefSeq" id="WP_079589596.1">
    <property type="nucleotide sequence ID" value="NZ_FUYN01000003.1"/>
</dbReference>
<evidence type="ECO:0000256" key="7">
    <source>
        <dbReference type="ARBA" id="ARBA00022490"/>
    </source>
</evidence>
<organism evidence="18 19">
    <name type="scientific">Acetoanaerobium noterae</name>
    <dbReference type="NCBI Taxonomy" id="745369"/>
    <lineage>
        <taxon>Bacteria</taxon>
        <taxon>Bacillati</taxon>
        <taxon>Bacillota</taxon>
        <taxon>Clostridia</taxon>
        <taxon>Peptostreptococcales</taxon>
        <taxon>Filifactoraceae</taxon>
        <taxon>Acetoanaerobium</taxon>
    </lineage>
</organism>
<keyword evidence="11 16" id="KW-0660">Purine salvage</keyword>
<comment type="similarity">
    <text evidence="6 16">Belongs to the purine/pyrimidine phosphoribosyltransferase family.</text>
</comment>
<dbReference type="OrthoDB" id="9802824at2"/>
<comment type="cofactor">
    <cofactor evidence="1 16">
        <name>Mg(2+)</name>
        <dbReference type="ChEBI" id="CHEBI:18420"/>
    </cofactor>
</comment>
<feature type="domain" description="Phosphoribosyltransferase" evidence="17">
    <location>
        <begin position="15"/>
        <end position="161"/>
    </location>
</feature>
<dbReference type="PANTHER" id="PTHR43340:SF1">
    <property type="entry name" value="HYPOXANTHINE PHOSPHORIBOSYLTRANSFERASE"/>
    <property type="match status" value="1"/>
</dbReference>
<dbReference type="GO" id="GO:0032264">
    <property type="term" value="P:IMP salvage"/>
    <property type="evidence" value="ECO:0007669"/>
    <property type="project" value="UniProtKB-UniPathway"/>
</dbReference>
<dbReference type="InterPro" id="IPR005904">
    <property type="entry name" value="Hxn_phspho_trans"/>
</dbReference>
<dbReference type="GO" id="GO:0005829">
    <property type="term" value="C:cytosol"/>
    <property type="evidence" value="ECO:0007669"/>
    <property type="project" value="TreeGrafter"/>
</dbReference>
<name>A0A1T5BP64_9FIRM</name>
<comment type="function">
    <text evidence="2">Purine salvage pathway enzyme that catalyzes the transfer of the ribosyl-5-phosphate group from 5-phospho-alpha-D-ribose 1-diphosphate (PRPP) to the N9 position of the 6-oxopurines hypoxanthine and guanine to form the corresponding ribonucleotides IMP (inosine 5'-monophosphate) and GMP (guanosine 5'-monophosphate), with the release of PPi.</text>
</comment>
<evidence type="ECO:0000256" key="15">
    <source>
        <dbReference type="ARBA" id="ARBA00049402"/>
    </source>
</evidence>
<evidence type="ECO:0000256" key="3">
    <source>
        <dbReference type="ARBA" id="ARBA00004496"/>
    </source>
</evidence>
<dbReference type="SUPFAM" id="SSF53271">
    <property type="entry name" value="PRTase-like"/>
    <property type="match status" value="1"/>
</dbReference>
<dbReference type="Pfam" id="PF00156">
    <property type="entry name" value="Pribosyltran"/>
    <property type="match status" value="1"/>
</dbReference>
<evidence type="ECO:0000256" key="9">
    <source>
        <dbReference type="ARBA" id="ARBA00022679"/>
    </source>
</evidence>
<evidence type="ECO:0000256" key="14">
    <source>
        <dbReference type="ARBA" id="ARBA00048811"/>
    </source>
</evidence>
<comment type="pathway">
    <text evidence="5">Purine metabolism; GMP biosynthesis via salvage pathway; GMP from guanine: step 1/1.</text>
</comment>
<dbReference type="GO" id="GO:0004422">
    <property type="term" value="F:hypoxanthine phosphoribosyltransferase activity"/>
    <property type="evidence" value="ECO:0007669"/>
    <property type="project" value="InterPro"/>
</dbReference>
<comment type="subcellular location">
    <subcellularLocation>
        <location evidence="3 16">Cytoplasm</location>
    </subcellularLocation>
</comment>
<keyword evidence="12 16" id="KW-0547">Nucleotide-binding</keyword>
<dbReference type="GO" id="GO:0000287">
    <property type="term" value="F:magnesium ion binding"/>
    <property type="evidence" value="ECO:0007669"/>
    <property type="project" value="TreeGrafter"/>
</dbReference>
<dbReference type="InterPro" id="IPR050408">
    <property type="entry name" value="HGPRT"/>
</dbReference>
<accession>A0A1T5BP64</accession>
<comment type="catalytic activity">
    <reaction evidence="14">
        <text>GMP + diphosphate = guanine + 5-phospho-alpha-D-ribose 1-diphosphate</text>
        <dbReference type="Rhea" id="RHEA:25424"/>
        <dbReference type="ChEBI" id="CHEBI:16235"/>
        <dbReference type="ChEBI" id="CHEBI:33019"/>
        <dbReference type="ChEBI" id="CHEBI:58017"/>
        <dbReference type="ChEBI" id="CHEBI:58115"/>
        <dbReference type="EC" id="2.4.2.8"/>
    </reaction>
    <physiologicalReaction direction="right-to-left" evidence="14">
        <dbReference type="Rhea" id="RHEA:25426"/>
    </physiologicalReaction>
</comment>
<proteinExistence type="inferred from homology"/>
<evidence type="ECO:0000256" key="2">
    <source>
        <dbReference type="ARBA" id="ARBA00002049"/>
    </source>
</evidence>
<dbReference type="CDD" id="cd06223">
    <property type="entry name" value="PRTases_typeI"/>
    <property type="match status" value="1"/>
</dbReference>
<dbReference type="Gene3D" id="3.40.50.2020">
    <property type="match status" value="1"/>
</dbReference>
<gene>
    <name evidence="18" type="ORF">SAMN02745120_1766</name>
</gene>
<dbReference type="GO" id="GO:0000166">
    <property type="term" value="F:nucleotide binding"/>
    <property type="evidence" value="ECO:0007669"/>
    <property type="project" value="UniProtKB-KW"/>
</dbReference>
<dbReference type="EMBL" id="FUYN01000003">
    <property type="protein sequence ID" value="SKB49018.1"/>
    <property type="molecule type" value="Genomic_DNA"/>
</dbReference>
<dbReference type="FunFam" id="3.40.50.2020:FF:000006">
    <property type="entry name" value="Hypoxanthine phosphoribosyltransferase"/>
    <property type="match status" value="1"/>
</dbReference>
<dbReference type="EC" id="2.4.2.8" evidence="16"/>
<evidence type="ECO:0000256" key="11">
    <source>
        <dbReference type="ARBA" id="ARBA00022726"/>
    </source>
</evidence>
<sequence length="180" mass="20574">MDIDKKVWEVLCSEEEINQRITEMGKQISEEYKGKNLYVISLLKGSFVFTADLVRKISIPVKIGFMTTSSYGHSDTSSGKVQMKADITDDLEEYDVMVVDDIVDSGITMNFVLEHLKSKNPKSLTSCVLLDKPSRRQIFMEPDYVGFTIEDKFVVGYGLNYGDYYRNIPYVFAVTNEDKE</sequence>